<dbReference type="RefSeq" id="WP_006004865.1">
    <property type="nucleotide sequence ID" value="NZ_DS996354.1"/>
</dbReference>
<dbReference type="InterPro" id="IPR005564">
    <property type="entry name" value="Major_capsid_GpE"/>
</dbReference>
<protein>
    <recommendedName>
        <fullName evidence="3">Phage major capsid protein E</fullName>
    </recommendedName>
</protein>
<reference evidence="1 2" key="2">
    <citation type="submission" date="2008-10" db="EMBL/GenBank/DDBJ databases">
        <authorList>
            <person name="Fulton L."/>
            <person name="Clifton S."/>
            <person name="Fulton B."/>
            <person name="Xu J."/>
            <person name="Minx P."/>
            <person name="Pepin K.H."/>
            <person name="Johnson M."/>
            <person name="Bhonagiri V."/>
            <person name="Nash W.E."/>
            <person name="Mardis E.R."/>
            <person name="Wilson R.K."/>
        </authorList>
    </citation>
    <scope>NUCLEOTIDE SEQUENCE [LARGE SCALE GENOMIC DNA]</scope>
    <source>
        <strain evidence="1 2">ATCC 29098</strain>
    </source>
</reference>
<reference evidence="1 2" key="1">
    <citation type="submission" date="2008-10" db="EMBL/GenBank/DDBJ databases">
        <title>Draft genome sequence of Desulvovibrio piger (ATCC 29098).</title>
        <authorList>
            <person name="Sudarsanam P."/>
            <person name="Ley R."/>
            <person name="Guruge J."/>
            <person name="Turnbaugh P.J."/>
            <person name="Mahowald M."/>
            <person name="Liep D."/>
            <person name="Gordon J."/>
        </authorList>
    </citation>
    <scope>NUCLEOTIDE SEQUENCE [LARGE SCALE GENOMIC DNA]</scope>
    <source>
        <strain evidence="1 2">ATCC 29098</strain>
    </source>
</reference>
<dbReference type="OrthoDB" id="5422658at2"/>
<accession>B6WRP4</accession>
<dbReference type="eggNOG" id="ENOG502Z7JG">
    <property type="taxonomic scope" value="Bacteria"/>
</dbReference>
<comment type="caution">
    <text evidence="1">The sequence shown here is derived from an EMBL/GenBank/DDBJ whole genome shotgun (WGS) entry which is preliminary data.</text>
</comment>
<gene>
    <name evidence="1" type="ORF">DESPIG_00735</name>
</gene>
<evidence type="ECO:0008006" key="3">
    <source>
        <dbReference type="Google" id="ProtNLM"/>
    </source>
</evidence>
<evidence type="ECO:0000313" key="2">
    <source>
        <dbReference type="Proteomes" id="UP000003676"/>
    </source>
</evidence>
<dbReference type="Proteomes" id="UP000003676">
    <property type="component" value="Unassembled WGS sequence"/>
</dbReference>
<name>B6WRP4_9BACT</name>
<organism evidence="1 2">
    <name type="scientific">Desulfovibrio piger ATCC 29098</name>
    <dbReference type="NCBI Taxonomy" id="411464"/>
    <lineage>
        <taxon>Bacteria</taxon>
        <taxon>Pseudomonadati</taxon>
        <taxon>Thermodesulfobacteriota</taxon>
        <taxon>Desulfovibrionia</taxon>
        <taxon>Desulfovibrionales</taxon>
        <taxon>Desulfovibrionaceae</taxon>
        <taxon>Desulfovibrio</taxon>
    </lineage>
</organism>
<dbReference type="AlphaFoldDB" id="B6WRP4"/>
<dbReference type="HOGENOM" id="CLU_067025_0_0_7"/>
<dbReference type="EMBL" id="ABXU01000024">
    <property type="protein sequence ID" value="EEB34350.1"/>
    <property type="molecule type" value="Genomic_DNA"/>
</dbReference>
<evidence type="ECO:0000313" key="1">
    <source>
        <dbReference type="EMBL" id="EEB34350.1"/>
    </source>
</evidence>
<sequence>MFNWPDTFSVVEMTDAVNKLPLMPLRFSGMFETYGLPTTHMAFDCKRGRIILISDSPRNADPEYVTGQTEKRETKILSCTHLSQADTLAPEDLQDVRAFGSTEPVTVESVINDKLSALKRNLDMTLEFHRLGAIKGIVLDADGSTVLHNIFDTFGVTQKKQNLSFPAAVEADKNPILSGIMAAKRKIETAMGGNPFTGISAVIGSNAYDMLTSHALVRDAYNLWAANQSSFGDNDYRRRGFPYGGILWIEASDVVGGRKLVDDDKGHLYPTGPGIWKMYHAPANWVETVNTRGLPFYARMDERGRGRGYDLEVQSNPLTICMFPEALVELTFKAA</sequence>
<proteinExistence type="predicted"/>
<dbReference type="Pfam" id="PF03864">
    <property type="entry name" value="Phage_cap_E"/>
    <property type="match status" value="1"/>
</dbReference>